<evidence type="ECO:0000256" key="6">
    <source>
        <dbReference type="ARBA" id="ARBA00032577"/>
    </source>
</evidence>
<dbReference type="SUPFAM" id="SSF50447">
    <property type="entry name" value="Translation proteins"/>
    <property type="match status" value="1"/>
</dbReference>
<protein>
    <recommendedName>
        <fullName evidence="3">Alanine--tRNA ligase</fullName>
    </recommendedName>
    <alternativeName>
        <fullName evidence="6">Alanyl-tRNA synthetase</fullName>
    </alternativeName>
</protein>
<dbReference type="GO" id="GO:0003676">
    <property type="term" value="F:nucleic acid binding"/>
    <property type="evidence" value="ECO:0007669"/>
    <property type="project" value="InterPro"/>
</dbReference>
<evidence type="ECO:0000313" key="8">
    <source>
        <dbReference type="EMBL" id="CUI00662.1"/>
    </source>
</evidence>
<dbReference type="PROSITE" id="PS50860">
    <property type="entry name" value="AA_TRNA_LIGASE_II_ALA"/>
    <property type="match status" value="1"/>
</dbReference>
<evidence type="ECO:0000313" key="9">
    <source>
        <dbReference type="Proteomes" id="UP000051326"/>
    </source>
</evidence>
<dbReference type="GO" id="GO:0002161">
    <property type="term" value="F:aminoacyl-tRNA deacylase activity"/>
    <property type="evidence" value="ECO:0007669"/>
    <property type="project" value="UniProtKB-ARBA"/>
</dbReference>
<dbReference type="InterPro" id="IPR012947">
    <property type="entry name" value="tRNA_SAD"/>
</dbReference>
<reference evidence="8 9" key="1">
    <citation type="submission" date="2015-09" db="EMBL/GenBank/DDBJ databases">
        <authorList>
            <consortium name="Swine Surveillance"/>
        </authorList>
    </citation>
    <scope>NUCLEOTIDE SEQUENCE [LARGE SCALE GENOMIC DNA]</scope>
    <source>
        <strain evidence="8 9">CECT 8399</strain>
    </source>
</reference>
<dbReference type="GO" id="GO:0046872">
    <property type="term" value="F:metal ion binding"/>
    <property type="evidence" value="ECO:0007669"/>
    <property type="project" value="UniProtKB-KW"/>
</dbReference>
<dbReference type="GO" id="GO:0005524">
    <property type="term" value="F:ATP binding"/>
    <property type="evidence" value="ECO:0007669"/>
    <property type="project" value="InterPro"/>
</dbReference>
<dbReference type="Pfam" id="PF01411">
    <property type="entry name" value="tRNA-synt_2c"/>
    <property type="match status" value="1"/>
</dbReference>
<dbReference type="GO" id="GO:0004813">
    <property type="term" value="F:alanine-tRNA ligase activity"/>
    <property type="evidence" value="ECO:0007669"/>
    <property type="project" value="InterPro"/>
</dbReference>
<evidence type="ECO:0000256" key="3">
    <source>
        <dbReference type="ARBA" id="ARBA00017959"/>
    </source>
</evidence>
<dbReference type="SMART" id="SM00863">
    <property type="entry name" value="tRNA_SAD"/>
    <property type="match status" value="1"/>
</dbReference>
<dbReference type="Gene3D" id="3.30.980.10">
    <property type="entry name" value="Threonyl-trna Synthetase, Chain A, domain 2"/>
    <property type="match status" value="1"/>
</dbReference>
<keyword evidence="5" id="KW-0862">Zinc</keyword>
<evidence type="ECO:0000256" key="1">
    <source>
        <dbReference type="ARBA" id="ARBA00001947"/>
    </source>
</evidence>
<dbReference type="InterPro" id="IPR018164">
    <property type="entry name" value="Ala-tRNA-synth_IIc_N"/>
</dbReference>
<evidence type="ECO:0000256" key="5">
    <source>
        <dbReference type="ARBA" id="ARBA00022833"/>
    </source>
</evidence>
<comment type="cofactor">
    <cofactor evidence="1">
        <name>Zn(2+)</name>
        <dbReference type="ChEBI" id="CHEBI:29105"/>
    </cofactor>
</comment>
<dbReference type="RefSeq" id="WP_058287269.1">
    <property type="nucleotide sequence ID" value="NZ_CYSR01000030.1"/>
</dbReference>
<dbReference type="InterPro" id="IPR009000">
    <property type="entry name" value="Transl_B-barrel_sf"/>
</dbReference>
<dbReference type="EMBL" id="CYSR01000030">
    <property type="protein sequence ID" value="CUI00662.1"/>
    <property type="molecule type" value="Genomic_DNA"/>
</dbReference>
<dbReference type="GO" id="GO:0005737">
    <property type="term" value="C:cytoplasm"/>
    <property type="evidence" value="ECO:0007669"/>
    <property type="project" value="UniProtKB-SubCell"/>
</dbReference>
<accession>A0A0P1HAY9</accession>
<organism evidence="8 9">
    <name type="scientific">Leisingera aquaemixtae</name>
    <dbReference type="NCBI Taxonomy" id="1396826"/>
    <lineage>
        <taxon>Bacteria</taxon>
        <taxon>Pseudomonadati</taxon>
        <taxon>Pseudomonadota</taxon>
        <taxon>Alphaproteobacteria</taxon>
        <taxon>Rhodobacterales</taxon>
        <taxon>Roseobacteraceae</taxon>
        <taxon>Leisingera</taxon>
    </lineage>
</organism>
<gene>
    <name evidence="8" type="primary">alaS_1</name>
    <name evidence="8" type="ORF">PHA8399_02796</name>
</gene>
<feature type="domain" description="Alanyl-transfer RNA synthetases family profile" evidence="7">
    <location>
        <begin position="1"/>
        <end position="235"/>
    </location>
</feature>
<evidence type="ECO:0000256" key="4">
    <source>
        <dbReference type="ARBA" id="ARBA00022723"/>
    </source>
</evidence>
<evidence type="ECO:0000256" key="2">
    <source>
        <dbReference type="ARBA" id="ARBA00004496"/>
    </source>
</evidence>
<sequence>MPTSELLYRKDAYARMTEAEVLAQTDQGGIILDRTLFYATGGGQPGDSGKLLWAEGQCSIATTVKGEDGVVVLVPEEGSALPPVGATVTQVLDWDRRYGHMRVHTALHLLSVVIPLEVTGGSISDGKGRLDFNMPEAPEDKQALQDQLQALIDRDLEVTEDWITDAELDANPQLVKTMSVSPPRGAGKVRLVRIGTGQEQIDLQPCGGTHVKRTREIGKIRLGKVEKKGKQNRRVYLHLEG</sequence>
<dbReference type="Pfam" id="PF07973">
    <property type="entry name" value="tRNA_SAD"/>
    <property type="match status" value="1"/>
</dbReference>
<keyword evidence="4" id="KW-0479">Metal-binding</keyword>
<dbReference type="InterPro" id="IPR018163">
    <property type="entry name" value="Thr/Ala-tRNA-synth_IIc_edit"/>
</dbReference>
<name>A0A0P1HAY9_9RHOB</name>
<dbReference type="GO" id="GO:0006419">
    <property type="term" value="P:alanyl-tRNA aminoacylation"/>
    <property type="evidence" value="ECO:0007669"/>
    <property type="project" value="InterPro"/>
</dbReference>
<dbReference type="AlphaFoldDB" id="A0A0P1HAY9"/>
<dbReference type="PANTHER" id="PTHR43462:SF1">
    <property type="entry name" value="ALANYL-TRNA EDITING PROTEIN AARSD1"/>
    <property type="match status" value="1"/>
</dbReference>
<dbReference type="Proteomes" id="UP000051326">
    <property type="component" value="Unassembled WGS sequence"/>
</dbReference>
<dbReference type="InterPro" id="IPR051335">
    <property type="entry name" value="Alanyl-tRNA_Editing_Enzymes"/>
</dbReference>
<comment type="subcellular location">
    <subcellularLocation>
        <location evidence="2">Cytoplasm</location>
    </subcellularLocation>
</comment>
<dbReference type="PANTHER" id="PTHR43462">
    <property type="entry name" value="ALANYL-TRNA EDITING PROTEIN"/>
    <property type="match status" value="1"/>
</dbReference>
<dbReference type="STRING" id="1396826.PHA8399_02796"/>
<keyword evidence="8" id="KW-0436">Ligase</keyword>
<dbReference type="InterPro" id="IPR018165">
    <property type="entry name" value="Ala-tRNA-synth_IIc_core"/>
</dbReference>
<proteinExistence type="predicted"/>
<evidence type="ECO:0000259" key="7">
    <source>
        <dbReference type="PROSITE" id="PS50860"/>
    </source>
</evidence>
<dbReference type="Gene3D" id="2.40.30.130">
    <property type="match status" value="1"/>
</dbReference>
<dbReference type="SUPFAM" id="SSF55186">
    <property type="entry name" value="ThrRS/AlaRS common domain"/>
    <property type="match status" value="1"/>
</dbReference>